<keyword evidence="2" id="KW-1185">Reference proteome</keyword>
<organism evidence="1 2">
    <name type="scientific">Shimia sagamensis</name>
    <dbReference type="NCBI Taxonomy" id="1566352"/>
    <lineage>
        <taxon>Bacteria</taxon>
        <taxon>Pseudomonadati</taxon>
        <taxon>Pseudomonadota</taxon>
        <taxon>Alphaproteobacteria</taxon>
        <taxon>Rhodobacterales</taxon>
        <taxon>Roseobacteraceae</taxon>
    </lineage>
</organism>
<name>A0ABY1PJX5_9RHOB</name>
<gene>
    <name evidence="1" type="ORF">SAMN06265373_1122</name>
</gene>
<accession>A0ABY1PJX5</accession>
<evidence type="ECO:0000313" key="2">
    <source>
        <dbReference type="Proteomes" id="UP001157961"/>
    </source>
</evidence>
<reference evidence="1 2" key="1">
    <citation type="submission" date="2017-05" db="EMBL/GenBank/DDBJ databases">
        <authorList>
            <person name="Varghese N."/>
            <person name="Submissions S."/>
        </authorList>
    </citation>
    <scope>NUCLEOTIDE SEQUENCE [LARGE SCALE GENOMIC DNA]</scope>
    <source>
        <strain evidence="1 2">DSM 29734</strain>
    </source>
</reference>
<sequence length="108" mass="11887">MGRRAFISGLSAGALIAPWAFCPHCLSREGPRQKEIENLGADGLNTPVFHLASMINLVPDEGIWRQIVDLLAQLNADGLLKGREPIRPPATEVIIPMDQRPIMHKLLT</sequence>
<proteinExistence type="predicted"/>
<protein>
    <submittedName>
        <fullName evidence="1">Uncharacterized protein</fullName>
    </submittedName>
</protein>
<dbReference type="EMBL" id="FXTY01000012">
    <property type="protein sequence ID" value="SMP35708.1"/>
    <property type="molecule type" value="Genomic_DNA"/>
</dbReference>
<comment type="caution">
    <text evidence="1">The sequence shown here is derived from an EMBL/GenBank/DDBJ whole genome shotgun (WGS) entry which is preliminary data.</text>
</comment>
<evidence type="ECO:0000313" key="1">
    <source>
        <dbReference type="EMBL" id="SMP35708.1"/>
    </source>
</evidence>
<dbReference type="Proteomes" id="UP001157961">
    <property type="component" value="Unassembled WGS sequence"/>
</dbReference>